<dbReference type="GO" id="GO:0046872">
    <property type="term" value="F:metal ion binding"/>
    <property type="evidence" value="ECO:0007669"/>
    <property type="project" value="UniProtKB-KW"/>
</dbReference>
<evidence type="ECO:0000313" key="14">
    <source>
        <dbReference type="EMBL" id="EWY37693.1"/>
    </source>
</evidence>
<evidence type="ECO:0000256" key="7">
    <source>
        <dbReference type="ARBA" id="ARBA00022723"/>
    </source>
</evidence>
<dbReference type="OrthoDB" id="9808002at2"/>
<dbReference type="PANTHER" id="PTHR11601:SF34">
    <property type="entry name" value="CYSTEINE DESULFURASE"/>
    <property type="match status" value="1"/>
</dbReference>
<dbReference type="STRING" id="1385369.N825_16710"/>
<proteinExistence type="inferred from homology"/>
<dbReference type="Gene3D" id="3.40.640.10">
    <property type="entry name" value="Type I PLP-dependent aspartate aminotransferase-like (Major domain)"/>
    <property type="match status" value="1"/>
</dbReference>
<evidence type="ECO:0000313" key="15">
    <source>
        <dbReference type="Proteomes" id="UP000019486"/>
    </source>
</evidence>
<sequence>MTGKSYLDHNATSPIRPDVRDAVMAALDVTGNPSSVHGFGRAARRVVEDARASVAALVGVIPARVVFTSGGTEANTAALRATGRRRVLVSAIEHDSVLETVPDAERVPVTAGGVIDLEALDRMLASGDGPALVSVMMVNNETGVVQPVADAAATAHRHGALLHCDAVQAAGRLDLDTDALAVDLMTLSAHKLGGPQGVGALITREGLAITPVLRGGGQEQRRRAGTENVAGLAGFGAAARLALGNPGERERLAGLRDGLESRALQAAEAIGARATVHGRHAARVANTSCLSLPGASSETQLMAFDLAGVAVSAGSACSSGKVKPSHVLTAMGVAADEAGSAIRVSLGWNTTAEDIDRFLAAWARLCERRARAPVAAGVAQPSAYL</sequence>
<evidence type="ECO:0000259" key="13">
    <source>
        <dbReference type="Pfam" id="PF00266"/>
    </source>
</evidence>
<comment type="caution">
    <text evidence="14">The sequence shown here is derived from an EMBL/GenBank/DDBJ whole genome shotgun (WGS) entry which is preliminary data.</text>
</comment>
<accession>W9H1R8</accession>
<dbReference type="GO" id="GO:0031071">
    <property type="term" value="F:cysteine desulfurase activity"/>
    <property type="evidence" value="ECO:0007669"/>
    <property type="project" value="UniProtKB-EC"/>
</dbReference>
<dbReference type="PROSITE" id="PS00595">
    <property type="entry name" value="AA_TRANSFER_CLASS_5"/>
    <property type="match status" value="1"/>
</dbReference>
<comment type="similarity">
    <text evidence="3">Belongs to the class-V pyridoxal-phosphate-dependent aminotransferase family. NifS/IscS subfamily.</text>
</comment>
<keyword evidence="9" id="KW-0408">Iron</keyword>
<evidence type="ECO:0000256" key="3">
    <source>
        <dbReference type="ARBA" id="ARBA00006490"/>
    </source>
</evidence>
<evidence type="ECO:0000256" key="10">
    <source>
        <dbReference type="ARBA" id="ARBA00023014"/>
    </source>
</evidence>
<evidence type="ECO:0000256" key="11">
    <source>
        <dbReference type="ARBA" id="ARBA00050776"/>
    </source>
</evidence>
<dbReference type="Gene3D" id="3.90.1150.10">
    <property type="entry name" value="Aspartate Aminotransferase, domain 1"/>
    <property type="match status" value="1"/>
</dbReference>
<dbReference type="SUPFAM" id="SSF53383">
    <property type="entry name" value="PLP-dependent transferases"/>
    <property type="match status" value="1"/>
</dbReference>
<keyword evidence="15" id="KW-1185">Reference proteome</keyword>
<dbReference type="InterPro" id="IPR015422">
    <property type="entry name" value="PyrdxlP-dep_Trfase_small"/>
</dbReference>
<evidence type="ECO:0000256" key="12">
    <source>
        <dbReference type="RuleBase" id="RU004504"/>
    </source>
</evidence>
<name>W9H1R8_9PROT</name>
<dbReference type="InterPro" id="IPR015421">
    <property type="entry name" value="PyrdxlP-dep_Trfase_major"/>
</dbReference>
<dbReference type="Pfam" id="PF00266">
    <property type="entry name" value="Aminotran_5"/>
    <property type="match status" value="1"/>
</dbReference>
<comment type="catalytic activity">
    <reaction evidence="11">
        <text>(sulfur carrier)-H + L-cysteine = (sulfur carrier)-SH + L-alanine</text>
        <dbReference type="Rhea" id="RHEA:43892"/>
        <dbReference type="Rhea" id="RHEA-COMP:14737"/>
        <dbReference type="Rhea" id="RHEA-COMP:14739"/>
        <dbReference type="ChEBI" id="CHEBI:29917"/>
        <dbReference type="ChEBI" id="CHEBI:35235"/>
        <dbReference type="ChEBI" id="CHEBI:57972"/>
        <dbReference type="ChEBI" id="CHEBI:64428"/>
        <dbReference type="EC" id="2.8.1.7"/>
    </reaction>
</comment>
<keyword evidence="7" id="KW-0479">Metal-binding</keyword>
<evidence type="ECO:0000256" key="8">
    <source>
        <dbReference type="ARBA" id="ARBA00022898"/>
    </source>
</evidence>
<evidence type="ECO:0000256" key="6">
    <source>
        <dbReference type="ARBA" id="ARBA00022679"/>
    </source>
</evidence>
<protein>
    <recommendedName>
        <fullName evidence="5">Cysteine desulfurase</fullName>
        <ecNumber evidence="4">2.8.1.7</ecNumber>
    </recommendedName>
</protein>
<comment type="function">
    <text evidence="2">Catalyzes the removal of elemental sulfur atoms from cysteine to produce alanine. Seems to participate in the biosynthesis of the nitrogenase metalloclusters by providing the inorganic sulfur required for the Fe-S core formation.</text>
</comment>
<dbReference type="EMBL" id="AVFL01000024">
    <property type="protein sequence ID" value="EWY37693.1"/>
    <property type="molecule type" value="Genomic_DNA"/>
</dbReference>
<dbReference type="GO" id="GO:0051536">
    <property type="term" value="F:iron-sulfur cluster binding"/>
    <property type="evidence" value="ECO:0007669"/>
    <property type="project" value="UniProtKB-KW"/>
</dbReference>
<dbReference type="Proteomes" id="UP000019486">
    <property type="component" value="Unassembled WGS sequence"/>
</dbReference>
<dbReference type="InterPro" id="IPR000192">
    <property type="entry name" value="Aminotrans_V_dom"/>
</dbReference>
<dbReference type="InterPro" id="IPR020578">
    <property type="entry name" value="Aminotrans_V_PyrdxlP_BS"/>
</dbReference>
<comment type="cofactor">
    <cofactor evidence="1 12">
        <name>pyridoxal 5'-phosphate</name>
        <dbReference type="ChEBI" id="CHEBI:597326"/>
    </cofactor>
</comment>
<dbReference type="InterPro" id="IPR015424">
    <property type="entry name" value="PyrdxlP-dep_Trfase"/>
</dbReference>
<keyword evidence="6" id="KW-0808">Transferase</keyword>
<dbReference type="RefSeq" id="WP_037458473.1">
    <property type="nucleotide sequence ID" value="NZ_AVFL01000024.1"/>
</dbReference>
<dbReference type="InterPro" id="IPR016454">
    <property type="entry name" value="Cysteine_dSase"/>
</dbReference>
<dbReference type="PANTHER" id="PTHR11601">
    <property type="entry name" value="CYSTEINE DESULFURYLASE FAMILY MEMBER"/>
    <property type="match status" value="1"/>
</dbReference>
<dbReference type="PATRIC" id="fig|1385369.3.peg.5317"/>
<dbReference type="EC" id="2.8.1.7" evidence="4"/>
<dbReference type="PIRSF" id="PIRSF005572">
    <property type="entry name" value="NifS"/>
    <property type="match status" value="1"/>
</dbReference>
<evidence type="ECO:0000256" key="5">
    <source>
        <dbReference type="ARBA" id="ARBA00013558"/>
    </source>
</evidence>
<organism evidence="14 15">
    <name type="scientific">Skermanella stibiiresistens SB22</name>
    <dbReference type="NCBI Taxonomy" id="1385369"/>
    <lineage>
        <taxon>Bacteria</taxon>
        <taxon>Pseudomonadati</taxon>
        <taxon>Pseudomonadota</taxon>
        <taxon>Alphaproteobacteria</taxon>
        <taxon>Rhodospirillales</taxon>
        <taxon>Azospirillaceae</taxon>
        <taxon>Skermanella</taxon>
    </lineage>
</organism>
<evidence type="ECO:0000256" key="1">
    <source>
        <dbReference type="ARBA" id="ARBA00001933"/>
    </source>
</evidence>
<gene>
    <name evidence="14" type="ORF">N825_16710</name>
</gene>
<dbReference type="Gene3D" id="1.10.260.50">
    <property type="match status" value="1"/>
</dbReference>
<keyword evidence="8" id="KW-0663">Pyridoxal phosphate</keyword>
<evidence type="ECO:0000256" key="2">
    <source>
        <dbReference type="ARBA" id="ARBA00003120"/>
    </source>
</evidence>
<evidence type="ECO:0000256" key="9">
    <source>
        <dbReference type="ARBA" id="ARBA00023004"/>
    </source>
</evidence>
<dbReference type="AlphaFoldDB" id="W9H1R8"/>
<keyword evidence="10" id="KW-0411">Iron-sulfur</keyword>
<feature type="domain" description="Aminotransferase class V" evidence="13">
    <location>
        <begin position="6"/>
        <end position="358"/>
    </location>
</feature>
<evidence type="ECO:0000256" key="4">
    <source>
        <dbReference type="ARBA" id="ARBA00012239"/>
    </source>
</evidence>
<reference evidence="14 15" key="1">
    <citation type="submission" date="2013-08" db="EMBL/GenBank/DDBJ databases">
        <title>The genome sequence of Skermanella stibiiresistens.</title>
        <authorList>
            <person name="Zhu W."/>
            <person name="Wang G."/>
        </authorList>
    </citation>
    <scope>NUCLEOTIDE SEQUENCE [LARGE SCALE GENOMIC DNA]</scope>
    <source>
        <strain evidence="14 15">SB22</strain>
    </source>
</reference>